<accession>A0A7G1Q7E4</accession>
<evidence type="ECO:0000313" key="2">
    <source>
        <dbReference type="Proteomes" id="UP000516072"/>
    </source>
</evidence>
<sequence length="38" mass="4367">MICSGWIDKLYLAICKKHVHQANTVLTLDNHWTGSIKK</sequence>
<keyword evidence="2" id="KW-1185">Reference proteome</keyword>
<gene>
    <name evidence="1" type="ORF">NSCAC_0183</name>
</gene>
<dbReference type="AlphaFoldDB" id="A0A7G1Q7E4"/>
<dbReference type="KEGG" id="ntg:NSCAC_0183"/>
<evidence type="ECO:0000313" key="1">
    <source>
        <dbReference type="EMBL" id="CAB1274466.1"/>
    </source>
</evidence>
<dbReference type="EMBL" id="LR778175">
    <property type="protein sequence ID" value="CAB1274466.1"/>
    <property type="molecule type" value="Genomic_DNA"/>
</dbReference>
<dbReference type="Proteomes" id="UP000516072">
    <property type="component" value="Chromosome"/>
</dbReference>
<organism evidence="1 2">
    <name type="scientific">Candidatus Nitrosacidococcus tergens</name>
    <dbReference type="NCBI Taxonomy" id="553981"/>
    <lineage>
        <taxon>Bacteria</taxon>
        <taxon>Pseudomonadati</taxon>
        <taxon>Pseudomonadota</taxon>
        <taxon>Gammaproteobacteria</taxon>
        <taxon>Chromatiales</taxon>
        <taxon>Chromatiaceae</taxon>
        <taxon>Candidatus Nitrosacidococcus</taxon>
    </lineage>
</organism>
<name>A0A7G1Q7E4_9GAMM</name>
<protein>
    <submittedName>
        <fullName evidence="1">Uncharacterized protein</fullName>
    </submittedName>
</protein>
<proteinExistence type="predicted"/>
<reference evidence="1 2" key="1">
    <citation type="submission" date="2020-03" db="EMBL/GenBank/DDBJ databases">
        <authorList>
            <person name="Picone N."/>
        </authorList>
    </citation>
    <scope>NUCLEOTIDE SEQUENCE [LARGE SCALE GENOMIC DNA]</scope>
    <source>
        <strain evidence="1">NSCAC1</strain>
    </source>
</reference>